<dbReference type="GO" id="GO:0004074">
    <property type="term" value="F:biliverdin reductase [NAD(P)H] activity"/>
    <property type="evidence" value="ECO:0007669"/>
    <property type="project" value="TreeGrafter"/>
</dbReference>
<dbReference type="PANTHER" id="PTHR43355">
    <property type="entry name" value="FLAVIN REDUCTASE (NADPH)"/>
    <property type="match status" value="1"/>
</dbReference>
<organism evidence="2 3">
    <name type="scientific">Variovorax paradoxus</name>
    <dbReference type="NCBI Taxonomy" id="34073"/>
    <lineage>
        <taxon>Bacteria</taxon>
        <taxon>Pseudomonadati</taxon>
        <taxon>Pseudomonadota</taxon>
        <taxon>Betaproteobacteria</taxon>
        <taxon>Burkholderiales</taxon>
        <taxon>Comamonadaceae</taxon>
        <taxon>Variovorax</taxon>
    </lineage>
</organism>
<dbReference type="SUPFAM" id="SSF51735">
    <property type="entry name" value="NAD(P)-binding Rossmann-fold domains"/>
    <property type="match status" value="1"/>
</dbReference>
<proteinExistence type="predicted"/>
<dbReference type="InterPro" id="IPR016040">
    <property type="entry name" value="NAD(P)-bd_dom"/>
</dbReference>
<evidence type="ECO:0000313" key="3">
    <source>
        <dbReference type="Proteomes" id="UP000077852"/>
    </source>
</evidence>
<dbReference type="GO" id="GO:0042602">
    <property type="term" value="F:riboflavin reductase (NADPH) activity"/>
    <property type="evidence" value="ECO:0007669"/>
    <property type="project" value="TreeGrafter"/>
</dbReference>
<comment type="caution">
    <text evidence="2">The sequence shown here is derived from an EMBL/GenBank/DDBJ whole genome shotgun (WGS) entry which is preliminary data.</text>
</comment>
<gene>
    <name evidence="2" type="ORF">A3K87_03260</name>
</gene>
<evidence type="ECO:0000259" key="1">
    <source>
        <dbReference type="Pfam" id="PF13460"/>
    </source>
</evidence>
<sequence>MRDAADQGRRRSVLVLGATGGTGRLIVQQALARGHDVHALVRSPEKATGLEGATLTFGDARDERALRTALEGRDAVVSALGTPASPLREVTLLSAATRALVGAMRAESVRRLVCITGMGAGDSAGHGGFFFDRLIFPALLRKVYDDKNRQEALVRESGLDWVLVRPSVLNDKASGPVVRALTDLSGFHGGTIARADAARFVLDQVNSDAWLHRSPLISW</sequence>
<dbReference type="Proteomes" id="UP000077852">
    <property type="component" value="Unassembled WGS sequence"/>
</dbReference>
<name>A0AA91DI91_VARPD</name>
<dbReference type="Pfam" id="PF13460">
    <property type="entry name" value="NAD_binding_10"/>
    <property type="match status" value="1"/>
</dbReference>
<dbReference type="EMBL" id="LVHG01000084">
    <property type="protein sequence ID" value="OAK58097.1"/>
    <property type="molecule type" value="Genomic_DNA"/>
</dbReference>
<reference evidence="2 3" key="1">
    <citation type="submission" date="2016-03" db="EMBL/GenBank/DDBJ databases">
        <title>Genome sequence of Variovorax paradoxus KB5.</title>
        <authorList>
            <person name="Jeong H."/>
            <person name="Hong C.E."/>
            <person name="Jo S.H."/>
            <person name="Park J.M."/>
        </authorList>
    </citation>
    <scope>NUCLEOTIDE SEQUENCE [LARGE SCALE GENOMIC DNA]</scope>
    <source>
        <strain evidence="2 3">KB5</strain>
    </source>
</reference>
<dbReference type="CDD" id="cd05244">
    <property type="entry name" value="BVR-B_like_SDR_a"/>
    <property type="match status" value="1"/>
</dbReference>
<feature type="domain" description="NAD(P)-binding" evidence="1">
    <location>
        <begin position="17"/>
        <end position="207"/>
    </location>
</feature>
<dbReference type="InterPro" id="IPR036291">
    <property type="entry name" value="NAD(P)-bd_dom_sf"/>
</dbReference>
<dbReference type="PANTHER" id="PTHR43355:SF2">
    <property type="entry name" value="FLAVIN REDUCTASE (NADPH)"/>
    <property type="match status" value="1"/>
</dbReference>
<dbReference type="AlphaFoldDB" id="A0AA91DI91"/>
<dbReference type="Gene3D" id="3.40.50.720">
    <property type="entry name" value="NAD(P)-binding Rossmann-like Domain"/>
    <property type="match status" value="1"/>
</dbReference>
<accession>A0AA91DI91</accession>
<protein>
    <submittedName>
        <fullName evidence="2">Flavin reductase</fullName>
    </submittedName>
</protein>
<evidence type="ECO:0000313" key="2">
    <source>
        <dbReference type="EMBL" id="OAK58097.1"/>
    </source>
</evidence>
<dbReference type="InterPro" id="IPR051606">
    <property type="entry name" value="Polyketide_Oxido-like"/>
</dbReference>